<dbReference type="Proteomes" id="UP001295423">
    <property type="component" value="Unassembled WGS sequence"/>
</dbReference>
<reference evidence="1" key="1">
    <citation type="submission" date="2023-08" db="EMBL/GenBank/DDBJ databases">
        <authorList>
            <person name="Audoor S."/>
            <person name="Bilcke G."/>
        </authorList>
    </citation>
    <scope>NUCLEOTIDE SEQUENCE</scope>
</reference>
<evidence type="ECO:0000313" key="2">
    <source>
        <dbReference type="Proteomes" id="UP001295423"/>
    </source>
</evidence>
<sequence>MSDFTQLLEAAACADPHAEQTI</sequence>
<feature type="non-terminal residue" evidence="1">
    <location>
        <position position="1"/>
    </location>
</feature>
<accession>A0AAD2JLX1</accession>
<organism evidence="1 2">
    <name type="scientific">Cylindrotheca closterium</name>
    <dbReference type="NCBI Taxonomy" id="2856"/>
    <lineage>
        <taxon>Eukaryota</taxon>
        <taxon>Sar</taxon>
        <taxon>Stramenopiles</taxon>
        <taxon>Ochrophyta</taxon>
        <taxon>Bacillariophyta</taxon>
        <taxon>Bacillariophyceae</taxon>
        <taxon>Bacillariophycidae</taxon>
        <taxon>Bacillariales</taxon>
        <taxon>Bacillariaceae</taxon>
        <taxon>Cylindrotheca</taxon>
    </lineage>
</organism>
<name>A0AAD2JLX1_9STRA</name>
<comment type="caution">
    <text evidence="1">The sequence shown here is derived from an EMBL/GenBank/DDBJ whole genome shotgun (WGS) entry which is preliminary data.</text>
</comment>
<dbReference type="AlphaFoldDB" id="A0AAD2JLX1"/>
<gene>
    <name evidence="1" type="ORF">CYCCA115_LOCUS19866</name>
</gene>
<proteinExistence type="predicted"/>
<dbReference type="EMBL" id="CAKOGP040002123">
    <property type="protein sequence ID" value="CAJ1962812.1"/>
    <property type="molecule type" value="Genomic_DNA"/>
</dbReference>
<protein>
    <submittedName>
        <fullName evidence="1">Uncharacterized protein</fullName>
    </submittedName>
</protein>
<evidence type="ECO:0000313" key="1">
    <source>
        <dbReference type="EMBL" id="CAJ1962812.1"/>
    </source>
</evidence>
<keyword evidence="2" id="KW-1185">Reference proteome</keyword>